<comment type="caution">
    <text evidence="1">The sequence shown here is derived from an EMBL/GenBank/DDBJ whole genome shotgun (WGS) entry which is preliminary data.</text>
</comment>
<dbReference type="EMBL" id="CAJNDS010000898">
    <property type="protein sequence ID" value="CAE7239924.1"/>
    <property type="molecule type" value="Genomic_DNA"/>
</dbReference>
<name>A0A812LDH9_9DINO</name>
<protein>
    <submittedName>
        <fullName evidence="1">Uncharacterized protein</fullName>
    </submittedName>
</protein>
<gene>
    <name evidence="1" type="ORF">SNAT2548_LOCUS10695</name>
</gene>
<feature type="non-terminal residue" evidence="1">
    <location>
        <position position="88"/>
    </location>
</feature>
<dbReference type="OrthoDB" id="423541at2759"/>
<dbReference type="Proteomes" id="UP000604046">
    <property type="component" value="Unassembled WGS sequence"/>
</dbReference>
<dbReference type="AlphaFoldDB" id="A0A812LDH9"/>
<organism evidence="1 2">
    <name type="scientific">Symbiodinium natans</name>
    <dbReference type="NCBI Taxonomy" id="878477"/>
    <lineage>
        <taxon>Eukaryota</taxon>
        <taxon>Sar</taxon>
        <taxon>Alveolata</taxon>
        <taxon>Dinophyceae</taxon>
        <taxon>Suessiales</taxon>
        <taxon>Symbiodiniaceae</taxon>
        <taxon>Symbiodinium</taxon>
    </lineage>
</organism>
<proteinExistence type="predicted"/>
<evidence type="ECO:0000313" key="2">
    <source>
        <dbReference type="Proteomes" id="UP000604046"/>
    </source>
</evidence>
<sequence length="88" mass="10262">DFKEVVVHGMRISPAVCKLLAFLKYYQVPFAFKKTFGKKGSKYYKKMPVMDVAGRQVNDTFIILKNMVPALAGSFDMEWETRITYHYQ</sequence>
<feature type="non-terminal residue" evidence="1">
    <location>
        <position position="1"/>
    </location>
</feature>
<evidence type="ECO:0000313" key="1">
    <source>
        <dbReference type="EMBL" id="CAE7239924.1"/>
    </source>
</evidence>
<reference evidence="1" key="1">
    <citation type="submission" date="2021-02" db="EMBL/GenBank/DDBJ databases">
        <authorList>
            <person name="Dougan E. K."/>
            <person name="Rhodes N."/>
            <person name="Thang M."/>
            <person name="Chan C."/>
        </authorList>
    </citation>
    <scope>NUCLEOTIDE SEQUENCE</scope>
</reference>
<accession>A0A812LDH9</accession>
<keyword evidence="2" id="KW-1185">Reference proteome</keyword>